<feature type="domain" description="Rad50/SbcC-type AAA" evidence="1">
    <location>
        <begin position="14"/>
        <end position="206"/>
    </location>
</feature>
<proteinExistence type="predicted"/>
<dbReference type="PANTHER" id="PTHR32182">
    <property type="entry name" value="DNA REPLICATION AND REPAIR PROTEIN RECF"/>
    <property type="match status" value="1"/>
</dbReference>
<evidence type="ECO:0000259" key="1">
    <source>
        <dbReference type="Pfam" id="PF13476"/>
    </source>
</evidence>
<dbReference type="Pfam" id="PF13476">
    <property type="entry name" value="AAA_23"/>
    <property type="match status" value="1"/>
</dbReference>
<name>A0ABS8IQL5_9BURK</name>
<dbReference type="EMBL" id="JAJHPV010000009">
    <property type="protein sequence ID" value="MCC6070478.1"/>
    <property type="molecule type" value="Genomic_DNA"/>
</dbReference>
<dbReference type="Gene3D" id="3.40.50.300">
    <property type="entry name" value="P-loop containing nucleotide triphosphate hydrolases"/>
    <property type="match status" value="2"/>
</dbReference>
<sequence>MFIERLQVEEGFLDGLDIRFSPGLNTLIGARGTGKTSVIELIRFCLGAPSFTSETSKRSLEHATAVLGRGKVTVTLKENEAEILVTRSGDDTERFASAAVDPPIIMSQTEVESIGLQASGRLQLIDSFIQDKTKIQASEVSCVGSIKSITAEIEILSREIKALDDKIALLPQIETSILSIEEKEKAISTFSESAALKQKSLDVLSAQISTLSVRDSYIARFETHARELVNEVYKGIKNGAQVEDWPFKDSPDPLADTKVRYFDAVNTIVKAYNEIHKMATDESAGRVALAGERSLLESQARELRKEIEVIMEGAGAITREGARLRESRAQLLGLKALKDAKLSRDAELVAQRKVRLDNLDEIRNARYELRRAVCDSINRNLGPRIRIDVDRAAQIESYTRLLSESLKGSGIRYGELSKSITQMISPRELTNLVESGDYEQIAEIANISADRAIRVIAQLKDAGLGEISTCLVEDDIRFMLLDGSEFKDIISLSTGQRCTVVLPIVLEHEDKIVIVDQPEDHIDNAFIADTLIKSLSNRAASAQLIFTTHNANIPVLGNADKVIQMASDGRRGYVRLADSLEHPTVVDAISNVMEGGRFAFAKRAEFYQGKGLSDVNKP</sequence>
<dbReference type="CDD" id="cd00267">
    <property type="entry name" value="ABC_ATPase"/>
    <property type="match status" value="1"/>
</dbReference>
<protein>
    <submittedName>
        <fullName evidence="2">AAA family ATPase</fullName>
    </submittedName>
</protein>
<organism evidence="2 3">
    <name type="scientific">Massilia agrisoli</name>
    <dbReference type="NCBI Taxonomy" id="2892444"/>
    <lineage>
        <taxon>Bacteria</taxon>
        <taxon>Pseudomonadati</taxon>
        <taxon>Pseudomonadota</taxon>
        <taxon>Betaproteobacteria</taxon>
        <taxon>Burkholderiales</taxon>
        <taxon>Oxalobacteraceae</taxon>
        <taxon>Telluria group</taxon>
        <taxon>Massilia</taxon>
    </lineage>
</organism>
<accession>A0ABS8IQL5</accession>
<gene>
    <name evidence="2" type="ORF">LMJ30_05810</name>
</gene>
<dbReference type="InterPro" id="IPR027417">
    <property type="entry name" value="P-loop_NTPase"/>
</dbReference>
<dbReference type="Proteomes" id="UP001198701">
    <property type="component" value="Unassembled WGS sequence"/>
</dbReference>
<dbReference type="SUPFAM" id="SSF52540">
    <property type="entry name" value="P-loop containing nucleoside triphosphate hydrolases"/>
    <property type="match status" value="1"/>
</dbReference>
<reference evidence="2 3" key="1">
    <citation type="submission" date="2021-11" db="EMBL/GenBank/DDBJ databases">
        <authorList>
            <person name="Huq M.A."/>
        </authorList>
    </citation>
    <scope>NUCLEOTIDE SEQUENCE [LARGE SCALE GENOMIC DNA]</scope>
    <source>
        <strain evidence="2 3">MAHUQ-52</strain>
    </source>
</reference>
<keyword evidence="3" id="KW-1185">Reference proteome</keyword>
<evidence type="ECO:0000313" key="2">
    <source>
        <dbReference type="EMBL" id="MCC6070478.1"/>
    </source>
</evidence>
<dbReference type="PANTHER" id="PTHR32182:SF0">
    <property type="entry name" value="DNA REPLICATION AND REPAIR PROTEIN RECF"/>
    <property type="match status" value="1"/>
</dbReference>
<evidence type="ECO:0000313" key="3">
    <source>
        <dbReference type="Proteomes" id="UP001198701"/>
    </source>
</evidence>
<dbReference type="RefSeq" id="WP_229431400.1">
    <property type="nucleotide sequence ID" value="NZ_JAJHPV010000009.1"/>
</dbReference>
<comment type="caution">
    <text evidence="2">The sequence shown here is derived from an EMBL/GenBank/DDBJ whole genome shotgun (WGS) entry which is preliminary data.</text>
</comment>
<dbReference type="InterPro" id="IPR038729">
    <property type="entry name" value="Rad50/SbcC_AAA"/>
</dbReference>